<evidence type="ECO:0000313" key="7">
    <source>
        <dbReference type="Proteomes" id="UP000736335"/>
    </source>
</evidence>
<dbReference type="HAMAP" id="MF_03010">
    <property type="entry name" value="eIF3k"/>
    <property type="match status" value="1"/>
</dbReference>
<reference evidence="6" key="1">
    <citation type="journal article" date="2020" name="Nat. Commun.">
        <title>Large-scale genome sequencing of mycorrhizal fungi provides insights into the early evolution of symbiotic traits.</title>
        <authorList>
            <person name="Miyauchi S."/>
            <person name="Kiss E."/>
            <person name="Kuo A."/>
            <person name="Drula E."/>
            <person name="Kohler A."/>
            <person name="Sanchez-Garcia M."/>
            <person name="Morin E."/>
            <person name="Andreopoulos B."/>
            <person name="Barry K.W."/>
            <person name="Bonito G."/>
            <person name="Buee M."/>
            <person name="Carver A."/>
            <person name="Chen C."/>
            <person name="Cichocki N."/>
            <person name="Clum A."/>
            <person name="Culley D."/>
            <person name="Crous P.W."/>
            <person name="Fauchery L."/>
            <person name="Girlanda M."/>
            <person name="Hayes R.D."/>
            <person name="Keri Z."/>
            <person name="LaButti K."/>
            <person name="Lipzen A."/>
            <person name="Lombard V."/>
            <person name="Magnuson J."/>
            <person name="Maillard F."/>
            <person name="Murat C."/>
            <person name="Nolan M."/>
            <person name="Ohm R.A."/>
            <person name="Pangilinan J."/>
            <person name="Pereira M.F."/>
            <person name="Perotto S."/>
            <person name="Peter M."/>
            <person name="Pfister S."/>
            <person name="Riley R."/>
            <person name="Sitrit Y."/>
            <person name="Stielow J.B."/>
            <person name="Szollosi G."/>
            <person name="Zifcakova L."/>
            <person name="Stursova M."/>
            <person name="Spatafora J.W."/>
            <person name="Tedersoo L."/>
            <person name="Vaario L.M."/>
            <person name="Yamada A."/>
            <person name="Yan M."/>
            <person name="Wang P."/>
            <person name="Xu J."/>
            <person name="Bruns T."/>
            <person name="Baldrian P."/>
            <person name="Vilgalys R."/>
            <person name="Dunand C."/>
            <person name="Henrissat B."/>
            <person name="Grigoriev I.V."/>
            <person name="Hibbett D."/>
            <person name="Nagy L.G."/>
            <person name="Martin F.M."/>
        </authorList>
    </citation>
    <scope>NUCLEOTIDE SEQUENCE</scope>
    <source>
        <strain evidence="6">UH-Tt-Lm1</strain>
    </source>
</reference>
<evidence type="ECO:0000259" key="5">
    <source>
        <dbReference type="PROSITE" id="PS50250"/>
    </source>
</evidence>
<comment type="subunit">
    <text evidence="4">Component of the eukaryotic translation initiation factor 3 (eIF-3) complex.</text>
</comment>
<dbReference type="GO" id="GO:0003743">
    <property type="term" value="F:translation initiation factor activity"/>
    <property type="evidence" value="ECO:0007669"/>
    <property type="project" value="UniProtKB-UniRule"/>
</dbReference>
<comment type="subcellular location">
    <subcellularLocation>
        <location evidence="4">Cytoplasm</location>
    </subcellularLocation>
</comment>
<dbReference type="AlphaFoldDB" id="A0A9P6L8B1"/>
<evidence type="ECO:0000256" key="3">
    <source>
        <dbReference type="ARBA" id="ARBA00022917"/>
    </source>
</evidence>
<dbReference type="InterPro" id="IPR016020">
    <property type="entry name" value="Transl_init_fac_sub12_N_euk"/>
</dbReference>
<dbReference type="Pfam" id="PF10075">
    <property type="entry name" value="CSN8_PSD8_EIF3K"/>
    <property type="match status" value="1"/>
</dbReference>
<keyword evidence="1 4" id="KW-0963">Cytoplasm</keyword>
<sequence>MPGPTSSWVCPPERTQIIENLVSGVGESKQTHLKGIRVVYCGSLDRYNPSNIGILEDYLYQQTRSEEYDCLANLAILKLYQFNPTLYNSDVVIHILIKALTSAPFPDFYLCVSLLDERPSSANADEPDPLPSILPQLQQLYALLQQCRFPAFWTLYLSEEYRVLREEYTVESVSFEDSVRKVVVRAVKAAFTKIGVKRLSSYFNLEETASEAFVSKLGWSIEDGVVIVPPNPDNQIQSTVVQETIALPRTFTSLLRILPHIPADGRVIELVKVITHAARTA</sequence>
<dbReference type="SUPFAM" id="SSF48371">
    <property type="entry name" value="ARM repeat"/>
    <property type="match status" value="1"/>
</dbReference>
<reference evidence="6" key="2">
    <citation type="submission" date="2020-11" db="EMBL/GenBank/DDBJ databases">
        <authorList>
            <consortium name="DOE Joint Genome Institute"/>
            <person name="Kuo A."/>
            <person name="Miyauchi S."/>
            <person name="Kiss E."/>
            <person name="Drula E."/>
            <person name="Kohler A."/>
            <person name="Sanchez-Garcia M."/>
            <person name="Andreopoulos B."/>
            <person name="Barry K.W."/>
            <person name="Bonito G."/>
            <person name="Buee M."/>
            <person name="Carver A."/>
            <person name="Chen C."/>
            <person name="Cichocki N."/>
            <person name="Clum A."/>
            <person name="Culley D."/>
            <person name="Crous P.W."/>
            <person name="Fauchery L."/>
            <person name="Girlanda M."/>
            <person name="Hayes R."/>
            <person name="Keri Z."/>
            <person name="Labutti K."/>
            <person name="Lipzen A."/>
            <person name="Lombard V."/>
            <person name="Magnuson J."/>
            <person name="Maillard F."/>
            <person name="Morin E."/>
            <person name="Murat C."/>
            <person name="Nolan M."/>
            <person name="Ohm R."/>
            <person name="Pangilinan J."/>
            <person name="Pereira M."/>
            <person name="Perotto S."/>
            <person name="Peter M."/>
            <person name="Riley R."/>
            <person name="Sitrit Y."/>
            <person name="Stielow B."/>
            <person name="Szollosi G."/>
            <person name="Zifcakova L."/>
            <person name="Stursova M."/>
            <person name="Spatafora J.W."/>
            <person name="Tedersoo L."/>
            <person name="Vaario L.-M."/>
            <person name="Yamada A."/>
            <person name="Yan M."/>
            <person name="Wang P."/>
            <person name="Xu J."/>
            <person name="Bruns T."/>
            <person name="Baldrian P."/>
            <person name="Vilgalys R."/>
            <person name="Henrissat B."/>
            <person name="Grigoriev I.V."/>
            <person name="Hibbett D."/>
            <person name="Nagy L.G."/>
            <person name="Martin F.M."/>
        </authorList>
    </citation>
    <scope>NUCLEOTIDE SEQUENCE</scope>
    <source>
        <strain evidence="6">UH-Tt-Lm1</strain>
    </source>
</reference>
<dbReference type="InterPro" id="IPR009374">
    <property type="entry name" value="eIF3k"/>
</dbReference>
<feature type="domain" description="PCI" evidence="5">
    <location>
        <begin position="68"/>
        <end position="244"/>
    </location>
</feature>
<evidence type="ECO:0000256" key="1">
    <source>
        <dbReference type="ARBA" id="ARBA00022490"/>
    </source>
</evidence>
<dbReference type="PANTHER" id="PTHR13022">
    <property type="entry name" value="EUKARYOTIC TRANSLATION INITIATION FACTOR 3 SUBUNIT 11"/>
    <property type="match status" value="1"/>
</dbReference>
<comment type="function">
    <text evidence="4">Component of the eukaryotic translation initiation factor 3 (eIF-3) complex, which is involved in protein synthesis of a specialized repertoire of mRNAs and, together with other initiation factors, stimulates binding of mRNA and methionyl-tRNAi to the 40S ribosome. The eIF-3 complex specifically targets and initiates translation of a subset of mRNAs involved in cell proliferation.</text>
</comment>
<dbReference type="GO" id="GO:0005852">
    <property type="term" value="C:eukaryotic translation initiation factor 3 complex"/>
    <property type="evidence" value="ECO:0007669"/>
    <property type="project" value="UniProtKB-UniRule"/>
</dbReference>
<dbReference type="Proteomes" id="UP000736335">
    <property type="component" value="Unassembled WGS sequence"/>
</dbReference>
<keyword evidence="3 4" id="KW-0648">Protein biosynthesis</keyword>
<dbReference type="OrthoDB" id="337745at2759"/>
<accession>A0A9P6L8B1</accession>
<dbReference type="SUPFAM" id="SSF46785">
    <property type="entry name" value="Winged helix' DNA-binding domain"/>
    <property type="match status" value="1"/>
</dbReference>
<keyword evidence="2 4" id="KW-0396">Initiation factor</keyword>
<dbReference type="InterPro" id="IPR033464">
    <property type="entry name" value="CSN8_PSD8_EIF3K"/>
</dbReference>
<comment type="similarity">
    <text evidence="4">Belongs to the eIF-3 subunit K family.</text>
</comment>
<dbReference type="GO" id="GO:0016282">
    <property type="term" value="C:eukaryotic 43S preinitiation complex"/>
    <property type="evidence" value="ECO:0007669"/>
    <property type="project" value="UniProtKB-UniRule"/>
</dbReference>
<evidence type="ECO:0000256" key="4">
    <source>
        <dbReference type="HAMAP-Rule" id="MF_03010"/>
    </source>
</evidence>
<dbReference type="PROSITE" id="PS50250">
    <property type="entry name" value="PCI"/>
    <property type="match status" value="1"/>
</dbReference>
<dbReference type="InterPro" id="IPR036390">
    <property type="entry name" value="WH_DNA-bd_sf"/>
</dbReference>
<dbReference type="Gene3D" id="1.10.10.10">
    <property type="entry name" value="Winged helix-like DNA-binding domain superfamily/Winged helix DNA-binding domain"/>
    <property type="match status" value="1"/>
</dbReference>
<dbReference type="Gene3D" id="1.25.40.250">
    <property type="entry name" value="ARM repeat, domain 1"/>
    <property type="match status" value="1"/>
</dbReference>
<keyword evidence="7" id="KW-1185">Reference proteome</keyword>
<name>A0A9P6L8B1_9AGAM</name>
<dbReference type="InterPro" id="IPR036388">
    <property type="entry name" value="WH-like_DNA-bd_sf"/>
</dbReference>
<dbReference type="InterPro" id="IPR000717">
    <property type="entry name" value="PCI_dom"/>
</dbReference>
<gene>
    <name evidence="6" type="ORF">BJ322DRAFT_1003519</name>
</gene>
<dbReference type="EMBL" id="WIUZ02000005">
    <property type="protein sequence ID" value="KAF9786972.1"/>
    <property type="molecule type" value="Genomic_DNA"/>
</dbReference>
<dbReference type="PANTHER" id="PTHR13022:SF0">
    <property type="entry name" value="EUKARYOTIC TRANSLATION INITIATION FACTOR 3 SUBUNIT K"/>
    <property type="match status" value="1"/>
</dbReference>
<organism evidence="6 7">
    <name type="scientific">Thelephora terrestris</name>
    <dbReference type="NCBI Taxonomy" id="56493"/>
    <lineage>
        <taxon>Eukaryota</taxon>
        <taxon>Fungi</taxon>
        <taxon>Dikarya</taxon>
        <taxon>Basidiomycota</taxon>
        <taxon>Agaricomycotina</taxon>
        <taxon>Agaricomycetes</taxon>
        <taxon>Thelephorales</taxon>
        <taxon>Thelephoraceae</taxon>
        <taxon>Thelephora</taxon>
    </lineage>
</organism>
<dbReference type="GO" id="GO:0033290">
    <property type="term" value="C:eukaryotic 48S preinitiation complex"/>
    <property type="evidence" value="ECO:0007669"/>
    <property type="project" value="UniProtKB-UniRule"/>
</dbReference>
<dbReference type="InterPro" id="IPR016024">
    <property type="entry name" value="ARM-type_fold"/>
</dbReference>
<dbReference type="GO" id="GO:0001732">
    <property type="term" value="P:formation of cytoplasmic translation initiation complex"/>
    <property type="evidence" value="ECO:0007669"/>
    <property type="project" value="UniProtKB-UniRule"/>
</dbReference>
<evidence type="ECO:0000313" key="6">
    <source>
        <dbReference type="EMBL" id="KAF9786972.1"/>
    </source>
</evidence>
<comment type="caution">
    <text evidence="6">The sequence shown here is derived from an EMBL/GenBank/DDBJ whole genome shotgun (WGS) entry which is preliminary data.</text>
</comment>
<dbReference type="GO" id="GO:0043022">
    <property type="term" value="F:ribosome binding"/>
    <property type="evidence" value="ECO:0007669"/>
    <property type="project" value="InterPro"/>
</dbReference>
<dbReference type="GO" id="GO:0003723">
    <property type="term" value="F:RNA binding"/>
    <property type="evidence" value="ECO:0007669"/>
    <property type="project" value="UniProtKB-UniRule"/>
</dbReference>
<evidence type="ECO:0000256" key="2">
    <source>
        <dbReference type="ARBA" id="ARBA00022540"/>
    </source>
</evidence>
<proteinExistence type="inferred from homology"/>
<dbReference type="GO" id="GO:0006446">
    <property type="term" value="P:regulation of translational initiation"/>
    <property type="evidence" value="ECO:0007669"/>
    <property type="project" value="InterPro"/>
</dbReference>
<protein>
    <recommendedName>
        <fullName evidence="4">Eukaryotic translation initiation factor 3 subunit K</fullName>
        <shortName evidence="4">eIF3k</shortName>
    </recommendedName>
    <alternativeName>
        <fullName evidence="4">eIF-3 p25</fullName>
    </alternativeName>
</protein>